<dbReference type="SUPFAM" id="SSF48452">
    <property type="entry name" value="TPR-like"/>
    <property type="match status" value="1"/>
</dbReference>
<evidence type="ECO:0000259" key="8">
    <source>
        <dbReference type="Pfam" id="PF04575"/>
    </source>
</evidence>
<dbReference type="eggNOG" id="COG4783">
    <property type="taxonomic scope" value="Bacteria"/>
</dbReference>
<evidence type="ECO:0000256" key="7">
    <source>
        <dbReference type="ARBA" id="ARBA00023609"/>
    </source>
</evidence>
<comment type="similarity">
    <text evidence="7">Belongs to the Slam family.</text>
</comment>
<evidence type="ECO:0000256" key="1">
    <source>
        <dbReference type="ARBA" id="ARBA00004571"/>
    </source>
</evidence>
<keyword evidence="5" id="KW-0472">Membrane</keyword>
<dbReference type="EMBL" id="CP003915">
    <property type="protein sequence ID" value="AHG65297.1"/>
    <property type="molecule type" value="Genomic_DNA"/>
</dbReference>
<evidence type="ECO:0000256" key="5">
    <source>
        <dbReference type="ARBA" id="ARBA00023136"/>
    </source>
</evidence>
<dbReference type="PATRIC" id="fig|1247726.3.peg.3577"/>
<keyword evidence="6" id="KW-0998">Cell outer membrane</keyword>
<dbReference type="HOGENOM" id="CLU_034927_1_0_4"/>
<feature type="domain" description="Surface lipoprotein assembly modifier C-terminal" evidence="8">
    <location>
        <begin position="155"/>
        <end position="443"/>
    </location>
</feature>
<evidence type="ECO:0000256" key="4">
    <source>
        <dbReference type="ARBA" id="ARBA00022729"/>
    </source>
</evidence>
<reference evidence="10 11" key="1">
    <citation type="journal article" date="2014" name="Microbiology">
        <title>Unravelling the complete genome sequence of Advenella mimigardefordensis strain DPN7T and novel insights in the catabolism of the xenobiotic polythioester precursor 3,3'-dithiodipropionate.</title>
        <authorList>
            <person name="Wubbeler J.H."/>
            <person name="Hiessl S."/>
            <person name="Schuldes J."/>
            <person name="Thurmer A."/>
            <person name="Daniel R."/>
            <person name="Steinbuchel A."/>
        </authorList>
    </citation>
    <scope>NUCLEOTIDE SEQUENCE [LARGE SCALE GENOMIC DNA]</scope>
    <source>
        <strain evidence="11">DSM 17166 / LMG 22922 / DPN7</strain>
    </source>
</reference>
<dbReference type="Gene3D" id="1.25.40.10">
    <property type="entry name" value="Tetratricopeptide repeat domain"/>
    <property type="match status" value="1"/>
</dbReference>
<accession>W0PHP9</accession>
<protein>
    <submittedName>
        <fullName evidence="10">TPR domain-containing protein</fullName>
    </submittedName>
</protein>
<dbReference type="Proteomes" id="UP000019095">
    <property type="component" value="Chromosome"/>
</dbReference>
<comment type="subcellular location">
    <subcellularLocation>
        <location evidence="1">Cell outer membrane</location>
        <topology evidence="1">Multi-pass membrane protein</topology>
    </subcellularLocation>
</comment>
<evidence type="ECO:0000313" key="10">
    <source>
        <dbReference type="EMBL" id="AHG65297.1"/>
    </source>
</evidence>
<evidence type="ECO:0000259" key="9">
    <source>
        <dbReference type="Pfam" id="PF24575"/>
    </source>
</evidence>
<evidence type="ECO:0000313" key="11">
    <source>
        <dbReference type="Proteomes" id="UP000019095"/>
    </source>
</evidence>
<keyword evidence="4" id="KW-0732">Signal</keyword>
<dbReference type="Pfam" id="PF24575">
    <property type="entry name" value="TPR_Slam"/>
    <property type="match status" value="1"/>
</dbReference>
<organism evidence="10 11">
    <name type="scientific">Advenella mimigardefordensis (strain DSM 17166 / LMG 22922 / DPN7)</name>
    <dbReference type="NCBI Taxonomy" id="1247726"/>
    <lineage>
        <taxon>Bacteria</taxon>
        <taxon>Pseudomonadati</taxon>
        <taxon>Pseudomonadota</taxon>
        <taxon>Betaproteobacteria</taxon>
        <taxon>Burkholderiales</taxon>
        <taxon>Alcaligenaceae</taxon>
    </lineage>
</organism>
<dbReference type="AlphaFoldDB" id="W0PHP9"/>
<keyword evidence="11" id="KW-1185">Reference proteome</keyword>
<evidence type="ECO:0000256" key="2">
    <source>
        <dbReference type="ARBA" id="ARBA00022452"/>
    </source>
</evidence>
<name>W0PHP9_ADVMD</name>
<feature type="domain" description="Surface lipoprotein assembly modifier N-terminal TPR repeats region" evidence="9">
    <location>
        <begin position="25"/>
        <end position="126"/>
    </location>
</feature>
<keyword evidence="2" id="KW-1134">Transmembrane beta strand</keyword>
<dbReference type="GO" id="GO:0009279">
    <property type="term" value="C:cell outer membrane"/>
    <property type="evidence" value="ECO:0007669"/>
    <property type="project" value="UniProtKB-SubCell"/>
</dbReference>
<evidence type="ECO:0000256" key="3">
    <source>
        <dbReference type="ARBA" id="ARBA00022692"/>
    </source>
</evidence>
<evidence type="ECO:0000256" key="6">
    <source>
        <dbReference type="ARBA" id="ARBA00023237"/>
    </source>
</evidence>
<sequence length="443" mass="51728">MVSPLRDEPGNGADTAMRTPRTLRLGAAELSRYPGLLFKVLLQALSANQEEVVLKLLPYYRQQPDADARLIQWGEAMMARRQRRYDESIRMYRDTLAREPQNLPVRMQLATTLFLNHEDEAALDQFERIRAMNLPASATHAVNRYIEAVHQRDQWDISGGLSYIRDDNVNNAPRPDTTLYGFRAWEPESASGAQYRIQLGRRLPLRNQYYNRVDIETGGKQYFSNRQYSESNATVSWSLGGQTGNRDIRLGPMYEKKWYAGGRATSDSLKQYSAFTGLALQASYWFNSHWQWRTQLQWGRERFNRQSYLDGTTLLWSNTAFYLSSAARFWNAGVDYYRKGARDKAHAFHLWNARAGWGQDWPLGISTYLQISYSQRKYEGYRLFLAQRQKNKETVAQLSVWHRGLHFLGFTPRLTFSYQSVRSNHAFYQFDKSRVFVDVSRRF</sequence>
<dbReference type="InterPro" id="IPR057556">
    <property type="entry name" value="TPR_Slam"/>
</dbReference>
<dbReference type="InterPro" id="IPR011990">
    <property type="entry name" value="TPR-like_helical_dom_sf"/>
</dbReference>
<dbReference type="KEGG" id="amim:MIM_c32330"/>
<dbReference type="Pfam" id="PF04575">
    <property type="entry name" value="SlipAM"/>
    <property type="match status" value="1"/>
</dbReference>
<keyword evidence="3" id="KW-0812">Transmembrane</keyword>
<dbReference type="STRING" id="1247726.MIM_c32330"/>
<proteinExistence type="inferred from homology"/>
<gene>
    <name evidence="10" type="ORF">MIM_c32330</name>
</gene>
<dbReference type="InterPro" id="IPR007655">
    <property type="entry name" value="Slam_C"/>
</dbReference>